<keyword evidence="4" id="KW-1185">Reference proteome</keyword>
<dbReference type="Gene3D" id="2.60.40.10">
    <property type="entry name" value="Immunoglobulins"/>
    <property type="match status" value="1"/>
</dbReference>
<dbReference type="NCBIfam" id="TIGR04183">
    <property type="entry name" value="Por_Secre_tail"/>
    <property type="match status" value="1"/>
</dbReference>
<dbReference type="EMBL" id="RAQM01000009">
    <property type="protein sequence ID" value="RKF03598.1"/>
    <property type="molecule type" value="Genomic_DNA"/>
</dbReference>
<dbReference type="InterPro" id="IPR026444">
    <property type="entry name" value="Secre_tail"/>
</dbReference>
<proteinExistence type="predicted"/>
<dbReference type="InterPro" id="IPR013783">
    <property type="entry name" value="Ig-like_fold"/>
</dbReference>
<organism evidence="3 4">
    <name type="scientific">Tenacibaculum lutimaris</name>
    <dbReference type="NCBI Taxonomy" id="285258"/>
    <lineage>
        <taxon>Bacteria</taxon>
        <taxon>Pseudomonadati</taxon>
        <taxon>Bacteroidota</taxon>
        <taxon>Flavobacteriia</taxon>
        <taxon>Flavobacteriales</taxon>
        <taxon>Flavobacteriaceae</taxon>
        <taxon>Tenacibaculum</taxon>
    </lineage>
</organism>
<reference evidence="3 4" key="1">
    <citation type="submission" date="2018-09" db="EMBL/GenBank/DDBJ databases">
        <title>Genomic Encyclopedia of Archaeal and Bacterial Type Strains, Phase II (KMG-II): from individual species to whole genera.</title>
        <authorList>
            <person name="Goeker M."/>
        </authorList>
    </citation>
    <scope>NUCLEOTIDE SEQUENCE [LARGE SCALE GENOMIC DNA]</scope>
    <source>
        <strain evidence="3 4">DSM 16505</strain>
    </source>
</reference>
<protein>
    <submittedName>
        <fullName evidence="3">Putative secreted protein (Por secretion system target)</fullName>
    </submittedName>
</protein>
<dbReference type="Proteomes" id="UP000285780">
    <property type="component" value="Unassembled WGS sequence"/>
</dbReference>
<dbReference type="RefSeq" id="WP_120187123.1">
    <property type="nucleotide sequence ID" value="NZ_RAQM01000009.1"/>
</dbReference>
<gene>
    <name evidence="3" type="ORF">C8N26_1988</name>
</gene>
<evidence type="ECO:0000313" key="3">
    <source>
        <dbReference type="EMBL" id="RKF03598.1"/>
    </source>
</evidence>
<dbReference type="Pfam" id="PF13573">
    <property type="entry name" value="SprB"/>
    <property type="match status" value="5"/>
</dbReference>
<comment type="caution">
    <text evidence="3">The sequence shown here is derived from an EMBL/GenBank/DDBJ whole genome shotgun (WGS) entry which is preliminary data.</text>
</comment>
<name>A0A420E0M8_9FLAO</name>
<dbReference type="Pfam" id="PF18962">
    <property type="entry name" value="Por_Secre_tail"/>
    <property type="match status" value="1"/>
</dbReference>
<evidence type="ECO:0000259" key="2">
    <source>
        <dbReference type="Pfam" id="PF18962"/>
    </source>
</evidence>
<dbReference type="InterPro" id="IPR025667">
    <property type="entry name" value="SprB_repeat"/>
</dbReference>
<sequence>MRKIILFIVLFTTFISFGQEYLFTVKNYKYIRDSGSRGVYSDEGTRIYLKFEDGSEEEIYRGKARNSLTVSELLSIKRPQKIVQVRFKSRYNRNDCCGGKGDTSPLSVSASVISDERGCPLEGSLKDKDTKGGAKSSVYFEYEIKPVINLFQPTPSTLIGFDDNFFVSVDNNSLGFPATFYNWQYQVVASGTPNTNDWVDMPSHTNANGKSSFMVKPSSFLQVEDIGKKIYFRIITCNSQESEDEIFYKLSKSAPHFSKVSPQEVTCYEETDGSVTFYFDRNPSANEKLSIDIKNITKNSVHNADNVENDIINKQYTKNELPPGDYIAEVIGFGILAYNGETWNTYTESPTHKINFTIREPNPIEFLATSTSVWCHGGSDGTITIKASGGQDREKYKYLLRNEGDTSLIEESDWIEFTNLATYIGTFPNGKLEATEVITGKPEGNYIVQIKDANDCIAKVPVRDGAGNIIGLAEEKKDPVIVNEPDSPVNIDFVYEKQPTAFGFSDGQIRAQITGGTPLPNGKYNYTWKHENGTTWNTFSDIVNADGWYLTLTNAIAGKYSLAITDANYNSATNKEGCTVANAEYVLQEPPKLMLKIEETNFISCNSSNTYGDPSSDGELTAIASGGVPFSPLIQGMYKYKYTWKKKEASGIYQIIPGETGNVLKNREAGEYAVNIEDANGIIIGSYNNNTLVNPTDVEYELQQPELLKITYTKQDVFCHKGTDGAINATITGGTGNYTISWNTGETIEDISNLVAGDYTIEVTDERGCQVQETITIEEPQNPININYNFFEPTFAGATNGWIKATITGGTPLNDGSYTYTWQDANGNNLNTQVTARFNAGSYELTLNNIGEGTYKLTIQDKNYSLAVDKKGCTVIESEYYIEDPEPLKASIELRKPISCNSSNSYGDPFSDGVLEVIAEGGIKLQPNENNGLPYYYTWKKETSPGVWTILTTQTSNIASGLDAGNYAVNIKDANGIILGVYKNNVLETPTDVTYNFEEPPLLELTFEKQDVYCYEGSDGWAKAIIKGGIPPYNIEWERGNKVAQINSLTKGEYSVTVTDTRGCQVTGSILIKQPENPISIYFTAFATPSTGGASDGWIQAEIEGGTSFTDGSYTYYWQDEKGTILNEQTETSIVNGKFQIKIDNIPKGLYHLTIEDANYVSATTKEGCTHIEEEFILYDPIEATISIENPISCNQNNKFNNPYADGALKASVTGGLPFSAGQSYIYYWKKKNSSGVYEDLNQNNPIATNLSTGEYALNVEDSRGVIIGVYESLQLINPSDVLFSFEEPELLALSLSATEISCDTGNDGTATVAISGGIPPYNIQWSNGATTATAEHLIAGNHLVFVTDARGCEVTGSITIGQPGGLKIEVNKKNPTCYGANDGAISLDISGGEAPYTYKWETGEKATSLLNLVEGTYKFSLTDANGCKAFAEVKLENPEKLIIDLGSDKTLCIDQTYVLDASIDDENVTYSWVSSNGFSSNEASITITEEGIYTVTVTSSLGCVATDTITINYSSQEINAEFLMSSQAYINEEVVVFHTSNPTPESFEWMLPEEAKVVEEKENTVVLSFSKEGTYEVGLLTKVGDCVQEIYKKVVVEEESSLVDPGDTETPFIEAFSVSPNPNDGNFTVNIDLVEATPISLRIFNTQGQFITKHIPNQTLEEYSIPFTMNLASGMYVVVLETAKQTQVKRMIVD</sequence>
<accession>A0A420E0M8</accession>
<keyword evidence="1" id="KW-0732">Signal</keyword>
<evidence type="ECO:0000313" key="4">
    <source>
        <dbReference type="Proteomes" id="UP000285780"/>
    </source>
</evidence>
<feature type="domain" description="Secretion system C-terminal sorting" evidence="2">
    <location>
        <begin position="1620"/>
        <end position="1694"/>
    </location>
</feature>
<dbReference type="Gene3D" id="2.60.40.740">
    <property type="match status" value="3"/>
</dbReference>
<evidence type="ECO:0000256" key="1">
    <source>
        <dbReference type="ARBA" id="ARBA00022729"/>
    </source>
</evidence>